<name>A0ABD6YZZ6_ENTCA</name>
<gene>
    <name evidence="1" type="ORF">GFU50_09765</name>
</gene>
<accession>A0ABD6YZZ6</accession>
<proteinExistence type="predicted"/>
<sequence>MSRVGFFVNLSSNPFSGSGNGVDYLMSKHFAASGFFRDQTCLDRILSAEDEKLFLFAFPKVIYPL</sequence>
<protein>
    <submittedName>
        <fullName evidence="1">Uncharacterized protein</fullName>
    </submittedName>
</protein>
<reference evidence="1 2" key="1">
    <citation type="submission" date="2019-11" db="EMBL/GenBank/DDBJ databases">
        <title>Detection and genome characteristic of a blood enterococcus casselifavus isolate from Zhengzhou,china.</title>
        <authorList>
            <person name="Wen P."/>
        </authorList>
    </citation>
    <scope>NUCLEOTIDE SEQUENCE [LARGE SCALE GENOMIC DNA]</scope>
    <source>
        <strain evidence="1 2">EC291</strain>
    </source>
</reference>
<evidence type="ECO:0000313" key="1">
    <source>
        <dbReference type="EMBL" id="QGN29775.1"/>
    </source>
</evidence>
<dbReference type="EMBL" id="CP046123">
    <property type="protein sequence ID" value="QGN29775.1"/>
    <property type="molecule type" value="Genomic_DNA"/>
</dbReference>
<dbReference type="AlphaFoldDB" id="A0ABD6YZZ6"/>
<organism evidence="1 2">
    <name type="scientific">Enterococcus casseliflavus</name>
    <name type="common">Enterococcus flavescens</name>
    <dbReference type="NCBI Taxonomy" id="37734"/>
    <lineage>
        <taxon>Bacteria</taxon>
        <taxon>Bacillati</taxon>
        <taxon>Bacillota</taxon>
        <taxon>Bacilli</taxon>
        <taxon>Lactobacillales</taxon>
        <taxon>Enterococcaceae</taxon>
        <taxon>Enterococcus</taxon>
    </lineage>
</organism>
<dbReference type="Proteomes" id="UP000422837">
    <property type="component" value="Chromosome"/>
</dbReference>
<evidence type="ECO:0000313" key="2">
    <source>
        <dbReference type="Proteomes" id="UP000422837"/>
    </source>
</evidence>